<proteinExistence type="predicted"/>
<dbReference type="AlphaFoldDB" id="A0A0V1IYN4"/>
<name>A0A0V1IYN4_TRIPS</name>
<evidence type="ECO:0000313" key="1">
    <source>
        <dbReference type="EMBL" id="KRZ27843.1"/>
    </source>
</evidence>
<dbReference type="EMBL" id="JYDV01000161">
    <property type="protein sequence ID" value="KRZ27843.1"/>
    <property type="molecule type" value="Genomic_DNA"/>
</dbReference>
<gene>
    <name evidence="1" type="ORF">T4C_7062</name>
</gene>
<sequence>MHARVTNPSASSRHLAKASKDNSIFRRLADYGGGQRPFFFFFSCLTIACQLRAKVFGSSQKEFQHECNLSLAAATRPTPSFDGRSVSLATFCTPTLRNLTLGYEHRGT</sequence>
<comment type="caution">
    <text evidence="1">The sequence shown here is derived from an EMBL/GenBank/DDBJ whole genome shotgun (WGS) entry which is preliminary data.</text>
</comment>
<accession>A0A0V1IYN4</accession>
<dbReference type="Proteomes" id="UP000054826">
    <property type="component" value="Unassembled WGS sequence"/>
</dbReference>
<organism evidence="1 2">
    <name type="scientific">Trichinella pseudospiralis</name>
    <name type="common">Parasitic roundworm</name>
    <dbReference type="NCBI Taxonomy" id="6337"/>
    <lineage>
        <taxon>Eukaryota</taxon>
        <taxon>Metazoa</taxon>
        <taxon>Ecdysozoa</taxon>
        <taxon>Nematoda</taxon>
        <taxon>Enoplea</taxon>
        <taxon>Dorylaimia</taxon>
        <taxon>Trichinellida</taxon>
        <taxon>Trichinellidae</taxon>
        <taxon>Trichinella</taxon>
    </lineage>
</organism>
<protein>
    <submittedName>
        <fullName evidence="1">Uncharacterized protein</fullName>
    </submittedName>
</protein>
<evidence type="ECO:0000313" key="2">
    <source>
        <dbReference type="Proteomes" id="UP000054826"/>
    </source>
</evidence>
<reference evidence="1 2" key="1">
    <citation type="submission" date="2015-01" db="EMBL/GenBank/DDBJ databases">
        <title>Evolution of Trichinella species and genotypes.</title>
        <authorList>
            <person name="Korhonen P.K."/>
            <person name="Edoardo P."/>
            <person name="Giuseppe L.R."/>
            <person name="Gasser R.B."/>
        </authorList>
    </citation>
    <scope>NUCLEOTIDE SEQUENCE [LARGE SCALE GENOMIC DNA]</scope>
    <source>
        <strain evidence="1">ISS176</strain>
    </source>
</reference>